<dbReference type="GO" id="GO:0003700">
    <property type="term" value="F:DNA-binding transcription factor activity"/>
    <property type="evidence" value="ECO:0007669"/>
    <property type="project" value="TreeGrafter"/>
</dbReference>
<dbReference type="GO" id="GO:0003677">
    <property type="term" value="F:DNA binding"/>
    <property type="evidence" value="ECO:0007669"/>
    <property type="project" value="UniProtKB-KW"/>
</dbReference>
<dbReference type="PANTHER" id="PTHR30136">
    <property type="entry name" value="HELIX-TURN-HELIX TRANSCRIPTIONAL REGULATOR, ICLR FAMILY"/>
    <property type="match status" value="1"/>
</dbReference>
<evidence type="ECO:0000256" key="3">
    <source>
        <dbReference type="ARBA" id="ARBA00023163"/>
    </source>
</evidence>
<dbReference type="InterPro" id="IPR036388">
    <property type="entry name" value="WH-like_DNA-bd_sf"/>
</dbReference>
<dbReference type="PANTHER" id="PTHR30136:SF34">
    <property type="entry name" value="TRANSCRIPTIONAL REGULATOR"/>
    <property type="match status" value="1"/>
</dbReference>
<dbReference type="PROSITE" id="PS51077">
    <property type="entry name" value="HTH_ICLR"/>
    <property type="match status" value="1"/>
</dbReference>
<evidence type="ECO:0000313" key="8">
    <source>
        <dbReference type="Proteomes" id="UP000829758"/>
    </source>
</evidence>
<protein>
    <submittedName>
        <fullName evidence="6">Helix-turn-helix domain-containing protein</fullName>
    </submittedName>
</protein>
<evidence type="ECO:0000313" key="7">
    <source>
        <dbReference type="EMBL" id="UON90647.1"/>
    </source>
</evidence>
<dbReference type="Gene3D" id="1.10.10.10">
    <property type="entry name" value="Winged helix-like DNA-binding domain superfamily/Winged helix DNA-binding domain"/>
    <property type="match status" value="1"/>
</dbReference>
<accession>A0A9X1M5V0</accession>
<dbReference type="Gene3D" id="3.30.450.40">
    <property type="match status" value="1"/>
</dbReference>
<dbReference type="Proteomes" id="UP000829758">
    <property type="component" value="Chromosome"/>
</dbReference>
<keyword evidence="3" id="KW-0804">Transcription</keyword>
<dbReference type="InterPro" id="IPR036390">
    <property type="entry name" value="WH_DNA-bd_sf"/>
</dbReference>
<dbReference type="Pfam" id="PF01614">
    <property type="entry name" value="IclR_C"/>
    <property type="match status" value="1"/>
</dbReference>
<reference evidence="6" key="1">
    <citation type="submission" date="2021-10" db="EMBL/GenBank/DDBJ databases">
        <title>Novel species in genus Arthrobacter.</title>
        <authorList>
            <person name="Liu Y."/>
        </authorList>
    </citation>
    <scope>NUCLEOTIDE SEQUENCE</scope>
    <source>
        <strain evidence="8">zg-Y462</strain>
        <strain evidence="6">Zg-Y462</strain>
    </source>
</reference>
<feature type="domain" description="IclR-ED" evidence="5">
    <location>
        <begin position="70"/>
        <end position="252"/>
    </location>
</feature>
<organism evidence="6 9">
    <name type="scientific">Arthrobacter zhangbolii</name>
    <dbReference type="NCBI Taxonomy" id="2886936"/>
    <lineage>
        <taxon>Bacteria</taxon>
        <taxon>Bacillati</taxon>
        <taxon>Actinomycetota</taxon>
        <taxon>Actinomycetes</taxon>
        <taxon>Micrococcales</taxon>
        <taxon>Micrococcaceae</taxon>
        <taxon>Arthrobacter</taxon>
    </lineage>
</organism>
<evidence type="ECO:0000259" key="5">
    <source>
        <dbReference type="PROSITE" id="PS51078"/>
    </source>
</evidence>
<keyword evidence="8" id="KW-1185">Reference proteome</keyword>
<dbReference type="InterPro" id="IPR029016">
    <property type="entry name" value="GAF-like_dom_sf"/>
</dbReference>
<dbReference type="RefSeq" id="WP_227901961.1">
    <property type="nucleotide sequence ID" value="NZ_CP094984.1"/>
</dbReference>
<dbReference type="InterPro" id="IPR014757">
    <property type="entry name" value="Tscrpt_reg_IclR_C"/>
</dbReference>
<proteinExistence type="predicted"/>
<dbReference type="AlphaFoldDB" id="A0A9X1M5V0"/>
<evidence type="ECO:0000313" key="6">
    <source>
        <dbReference type="EMBL" id="MCC3271591.1"/>
    </source>
</evidence>
<dbReference type="InterPro" id="IPR050707">
    <property type="entry name" value="HTH_MetabolicPath_Reg"/>
</dbReference>
<feature type="domain" description="HTH iclR-type" evidence="4">
    <location>
        <begin position="9"/>
        <end position="69"/>
    </location>
</feature>
<keyword evidence="2" id="KW-0238">DNA-binding</keyword>
<gene>
    <name evidence="6" type="ORF">LJ755_02435</name>
    <name evidence="7" type="ORF">MUK71_08250</name>
</gene>
<evidence type="ECO:0000256" key="2">
    <source>
        <dbReference type="ARBA" id="ARBA00023125"/>
    </source>
</evidence>
<keyword evidence="1" id="KW-0805">Transcription regulation</keyword>
<dbReference type="Pfam" id="PF09339">
    <property type="entry name" value="HTH_IclR"/>
    <property type="match status" value="1"/>
</dbReference>
<name>A0A9X1M5V0_9MICC</name>
<dbReference type="SMART" id="SM00346">
    <property type="entry name" value="HTH_ICLR"/>
    <property type="match status" value="1"/>
</dbReference>
<dbReference type="Proteomes" id="UP001155145">
    <property type="component" value="Unassembled WGS sequence"/>
</dbReference>
<dbReference type="EMBL" id="JAJFZT010000001">
    <property type="protein sequence ID" value="MCC3271591.1"/>
    <property type="molecule type" value="Genomic_DNA"/>
</dbReference>
<dbReference type="PROSITE" id="PS51078">
    <property type="entry name" value="ICLR_ED"/>
    <property type="match status" value="1"/>
</dbReference>
<evidence type="ECO:0000256" key="1">
    <source>
        <dbReference type="ARBA" id="ARBA00023015"/>
    </source>
</evidence>
<sequence>MTVDEGYYVKSVEKAFAILGAFTPDVPEHTVSTAAAAAGTSRAAARRFLLTLRDLGYLGFDGTAFRLAPRTLDVAAAYLAHLSLPQVAEQHLKQLSAELGETTSLCILDGTDVVYVSRITSLRLLRVAVNVGTRFPAWATSMGRVLLAQLPAEELETYFADVRLQQYTRSTVSSVAELREEVLLAGIRGWSKVTDELEDGLRGVAVPVRGADGTVVAAANVSLQLHSSDGVETTVLPLLRAAADRISRDLGSRGGPA</sequence>
<dbReference type="EMBL" id="CP094984">
    <property type="protein sequence ID" value="UON90647.1"/>
    <property type="molecule type" value="Genomic_DNA"/>
</dbReference>
<evidence type="ECO:0000313" key="9">
    <source>
        <dbReference type="Proteomes" id="UP001155145"/>
    </source>
</evidence>
<dbReference type="InterPro" id="IPR005471">
    <property type="entry name" value="Tscrpt_reg_IclR_N"/>
</dbReference>
<dbReference type="GO" id="GO:0045892">
    <property type="term" value="P:negative regulation of DNA-templated transcription"/>
    <property type="evidence" value="ECO:0007669"/>
    <property type="project" value="TreeGrafter"/>
</dbReference>
<evidence type="ECO:0000259" key="4">
    <source>
        <dbReference type="PROSITE" id="PS51077"/>
    </source>
</evidence>
<dbReference type="SUPFAM" id="SSF46785">
    <property type="entry name" value="Winged helix' DNA-binding domain"/>
    <property type="match status" value="1"/>
</dbReference>
<dbReference type="SUPFAM" id="SSF55781">
    <property type="entry name" value="GAF domain-like"/>
    <property type="match status" value="1"/>
</dbReference>